<dbReference type="OMA" id="ITDIANF"/>
<evidence type="ECO:0000313" key="2">
    <source>
        <dbReference type="Proteomes" id="UP000033188"/>
    </source>
</evidence>
<dbReference type="Pfam" id="PF23531">
    <property type="entry name" value="Microp_apicomplexa_17"/>
    <property type="match status" value="1"/>
</dbReference>
<gene>
    <name evidence="1" type="ORF">BBBOND_0206690</name>
</gene>
<evidence type="ECO:0000313" key="1">
    <source>
        <dbReference type="EMBL" id="CDR95511.1"/>
    </source>
</evidence>
<dbReference type="InterPro" id="IPR056356">
    <property type="entry name" value="Microp_apicomplexa_17"/>
</dbReference>
<dbReference type="KEGG" id="bbig:BBBOND_0206690"/>
<sequence length="110" mass="13030">MLALTYRLMAAKRFVPMVPYGVKISRSYRESKRQQRIAMETARKQREMKGMLLDTRKTLLMSLRDNTGINWYRATQILKHLEVHRRHPSGATQAWRDKITKIAETVKSQR</sequence>
<dbReference type="GeneID" id="24564052"/>
<dbReference type="AlphaFoldDB" id="A0A061D438"/>
<dbReference type="RefSeq" id="XP_012767697.1">
    <property type="nucleotide sequence ID" value="XM_012912243.1"/>
</dbReference>
<keyword evidence="2" id="KW-1185">Reference proteome</keyword>
<proteinExistence type="predicted"/>
<reference evidence="2" key="1">
    <citation type="submission" date="2014-06" db="EMBL/GenBank/DDBJ databases">
        <authorList>
            <person name="Aslett M."/>
            <person name="De Silva N."/>
        </authorList>
    </citation>
    <scope>NUCLEOTIDE SEQUENCE [LARGE SCALE GENOMIC DNA]</scope>
    <source>
        <strain evidence="2">Bond</strain>
    </source>
</reference>
<dbReference type="EMBL" id="LK391708">
    <property type="protein sequence ID" value="CDR95511.1"/>
    <property type="molecule type" value="Genomic_DNA"/>
</dbReference>
<accession>A0A061D438</accession>
<dbReference type="Proteomes" id="UP000033188">
    <property type="component" value="Chromosome 2"/>
</dbReference>
<organism evidence="1 2">
    <name type="scientific">Babesia bigemina</name>
    <dbReference type="NCBI Taxonomy" id="5866"/>
    <lineage>
        <taxon>Eukaryota</taxon>
        <taxon>Sar</taxon>
        <taxon>Alveolata</taxon>
        <taxon>Apicomplexa</taxon>
        <taxon>Aconoidasida</taxon>
        <taxon>Piroplasmida</taxon>
        <taxon>Babesiidae</taxon>
        <taxon>Babesia</taxon>
    </lineage>
</organism>
<dbReference type="OrthoDB" id="361486at2759"/>
<name>A0A061D438_BABBI</name>
<protein>
    <submittedName>
        <fullName evidence="1">Uncharacterized protein</fullName>
    </submittedName>
</protein>
<dbReference type="VEuPathDB" id="PiroplasmaDB:BBBOND_0206690"/>